<sequence length="171" mass="18397">LPTPAPELIGSSLLPAGVEMAVQPVVTIQPGMVLAPVDMKINSWSSGICDCCEDMGICCCAFWCFPCFMCKTASEFGECLCLPLLDPCSPVPPISLAVRSSIRERYRIKGSICSDCCTVTCCNACAWCQMAREMKRHKQPLILTAPTTMPAVQPMGNYPSAPPSGLYPPMP</sequence>
<dbReference type="STRING" id="7918.ENSLOCP00000016302"/>
<evidence type="ECO:0000256" key="1">
    <source>
        <dbReference type="ARBA" id="ARBA00009024"/>
    </source>
</evidence>
<dbReference type="PANTHER" id="PTHR15907">
    <property type="entry name" value="DUF614 FAMILY PROTEIN-RELATED"/>
    <property type="match status" value="1"/>
</dbReference>
<evidence type="ECO:0000313" key="3">
    <source>
        <dbReference type="Proteomes" id="UP000018468"/>
    </source>
</evidence>
<reference evidence="2" key="2">
    <citation type="submission" date="2025-08" db="UniProtKB">
        <authorList>
            <consortium name="Ensembl"/>
        </authorList>
    </citation>
    <scope>IDENTIFICATION</scope>
</reference>
<dbReference type="eggNOG" id="ENOG502S4VK">
    <property type="taxonomic scope" value="Eukaryota"/>
</dbReference>
<accession>W5N6P3</accession>
<comment type="similarity">
    <text evidence="1">Belongs to the cornifelin family.</text>
</comment>
<reference evidence="2" key="3">
    <citation type="submission" date="2025-09" db="UniProtKB">
        <authorList>
            <consortium name="Ensembl"/>
        </authorList>
    </citation>
    <scope>IDENTIFICATION</scope>
</reference>
<dbReference type="FunCoup" id="W5N6P3">
    <property type="interactions" value="2"/>
</dbReference>
<dbReference type="NCBIfam" id="TIGR01571">
    <property type="entry name" value="A_thal_Cys_rich"/>
    <property type="match status" value="1"/>
</dbReference>
<keyword evidence="3" id="KW-1185">Reference proteome</keyword>
<dbReference type="EMBL" id="AHAT01024649">
    <property type="status" value="NOT_ANNOTATED_CDS"/>
    <property type="molecule type" value="Genomic_DNA"/>
</dbReference>
<dbReference type="EMBL" id="AHAT01024650">
    <property type="status" value="NOT_ANNOTATED_CDS"/>
    <property type="molecule type" value="Genomic_DNA"/>
</dbReference>
<dbReference type="Proteomes" id="UP000018468">
    <property type="component" value="Linkage group LG2"/>
</dbReference>
<dbReference type="OMA" id="RIQGTMC"/>
<organism evidence="2 3">
    <name type="scientific">Lepisosteus oculatus</name>
    <name type="common">Spotted gar</name>
    <dbReference type="NCBI Taxonomy" id="7918"/>
    <lineage>
        <taxon>Eukaryota</taxon>
        <taxon>Metazoa</taxon>
        <taxon>Chordata</taxon>
        <taxon>Craniata</taxon>
        <taxon>Vertebrata</taxon>
        <taxon>Euteleostomi</taxon>
        <taxon>Actinopterygii</taxon>
        <taxon>Neopterygii</taxon>
        <taxon>Holostei</taxon>
        <taxon>Semionotiformes</taxon>
        <taxon>Lepisosteidae</taxon>
        <taxon>Lepisosteus</taxon>
    </lineage>
</organism>
<evidence type="ECO:0000313" key="2">
    <source>
        <dbReference type="Ensembl" id="ENSLOCP00000016302.1"/>
    </source>
</evidence>
<proteinExistence type="inferred from homology"/>
<name>W5N6P3_LEPOC</name>
<dbReference type="HOGENOM" id="CLU_083147_3_0_1"/>
<reference evidence="3" key="1">
    <citation type="submission" date="2011-12" db="EMBL/GenBank/DDBJ databases">
        <title>The Draft Genome of Lepisosteus oculatus.</title>
        <authorList>
            <consortium name="The Broad Institute Genome Assembly &amp; Analysis Group"/>
            <consortium name="Computational R&amp;D Group"/>
            <consortium name="and Sequencing Platform"/>
            <person name="Di Palma F."/>
            <person name="Alfoldi J."/>
            <person name="Johnson J."/>
            <person name="Berlin A."/>
            <person name="Gnerre S."/>
            <person name="Jaffe D."/>
            <person name="MacCallum I."/>
            <person name="Young S."/>
            <person name="Walker B.J."/>
            <person name="Lander E.S."/>
            <person name="Lindblad-Toh K."/>
        </authorList>
    </citation>
    <scope>NUCLEOTIDE SEQUENCE [LARGE SCALE GENOMIC DNA]</scope>
</reference>
<dbReference type="Pfam" id="PF04749">
    <property type="entry name" value="PLAC8"/>
    <property type="match status" value="1"/>
</dbReference>
<protein>
    <submittedName>
        <fullName evidence="2">Plac8 onzin related protein 6</fullName>
    </submittedName>
</protein>
<dbReference type="AlphaFoldDB" id="W5N6P3"/>
<dbReference type="Ensembl" id="ENSLOCT00000016332.1">
    <property type="protein sequence ID" value="ENSLOCP00000016302.1"/>
    <property type="gene ID" value="ENSLOCG00000013237.1"/>
</dbReference>
<dbReference type="InterPro" id="IPR006461">
    <property type="entry name" value="PLAC_motif_containing"/>
</dbReference>
<dbReference type="Bgee" id="ENSLOCG00000013237">
    <property type="expression patterns" value="Expressed in pharyngeal gill and 9 other cell types or tissues"/>
</dbReference>
<dbReference type="GeneTree" id="ENSGT00940000163927"/>
<dbReference type="InParanoid" id="W5N6P3"/>